<dbReference type="RefSeq" id="YP_009801507.1">
    <property type="nucleotide sequence ID" value="NC_047972.1"/>
</dbReference>
<keyword evidence="2" id="KW-0812">Transmembrane</keyword>
<dbReference type="Pfam" id="PF01391">
    <property type="entry name" value="Collagen"/>
    <property type="match status" value="1"/>
</dbReference>
<organism evidence="3 4">
    <name type="scientific">Microbacterium phage Appa</name>
    <dbReference type="NCBI Taxonomy" id="2182350"/>
    <lineage>
        <taxon>Viruses</taxon>
        <taxon>Duplodnaviria</taxon>
        <taxon>Heunggongvirae</taxon>
        <taxon>Uroviricota</taxon>
        <taxon>Caudoviricetes</taxon>
        <taxon>Appavirus</taxon>
        <taxon>Appavirus appa</taxon>
    </lineage>
</organism>
<gene>
    <name evidence="3" type="primary">30</name>
    <name evidence="3" type="ORF">PBI_APPA_30</name>
</gene>
<dbReference type="KEGG" id="vg:54992024"/>
<feature type="transmembrane region" description="Helical" evidence="2">
    <location>
        <begin position="18"/>
        <end position="40"/>
    </location>
</feature>
<keyword evidence="4" id="KW-1185">Reference proteome</keyword>
<accession>A0A2U8UHU8</accession>
<proteinExistence type="predicted"/>
<dbReference type="EMBL" id="MH153799">
    <property type="protein sequence ID" value="AWN03212.1"/>
    <property type="molecule type" value="Genomic_DNA"/>
</dbReference>
<name>A0A2U8UHU8_9CAUD</name>
<evidence type="ECO:0000256" key="1">
    <source>
        <dbReference type="SAM" id="MobiDB-lite"/>
    </source>
</evidence>
<dbReference type="PANTHER" id="PTHR24637">
    <property type="entry name" value="COLLAGEN"/>
    <property type="match status" value="1"/>
</dbReference>
<keyword evidence="2" id="KW-1133">Transmembrane helix</keyword>
<dbReference type="GeneID" id="54992024"/>
<evidence type="ECO:0000313" key="4">
    <source>
        <dbReference type="Proteomes" id="UP000246517"/>
    </source>
</evidence>
<evidence type="ECO:0000313" key="3">
    <source>
        <dbReference type="EMBL" id="AWN03212.1"/>
    </source>
</evidence>
<dbReference type="Proteomes" id="UP000246517">
    <property type="component" value="Segment"/>
</dbReference>
<feature type="region of interest" description="Disordered" evidence="1">
    <location>
        <begin position="73"/>
        <end position="105"/>
    </location>
</feature>
<protein>
    <submittedName>
        <fullName evidence="3">Minor tail protein</fullName>
    </submittedName>
</protein>
<dbReference type="PANTHER" id="PTHR24637:SF421">
    <property type="entry name" value="CUTICLE COLLAGEN DPY-2"/>
    <property type="match status" value="1"/>
</dbReference>
<evidence type="ECO:0000256" key="2">
    <source>
        <dbReference type="SAM" id="Phobius"/>
    </source>
</evidence>
<sequence>MTAEEAASSRRKANLWTWLARSMGIALLVAVLVTVGYLMFSNTALRATLGASVTENAELRDKVDALYEQVLAAGEEPVTEPDTSAPPASLPGEKGEPGAPGRPPTQAEIVDAVLDVCSATSLCVGPAGTPGEPGESVKGDPGAPGAPGAPGESIVGPKGDKGDPGEPGATGAQGPQGEPGPTCPAGTTQMNVLVDTYVDGDLLPTRRQVVACVFE</sequence>
<dbReference type="InterPro" id="IPR008160">
    <property type="entry name" value="Collagen"/>
</dbReference>
<keyword evidence="2" id="KW-0472">Membrane</keyword>
<feature type="region of interest" description="Disordered" evidence="1">
    <location>
        <begin position="127"/>
        <end position="188"/>
    </location>
</feature>
<reference evidence="3 4" key="1">
    <citation type="submission" date="2018-03" db="EMBL/GenBank/DDBJ databases">
        <authorList>
            <person name="Zack K.M."/>
            <person name="Garlena R.A."/>
            <person name="Russell D.A."/>
            <person name="Pope W.H."/>
            <person name="Jacobs-Sera D."/>
            <person name="Hatfull G.F."/>
        </authorList>
    </citation>
    <scope>NUCLEOTIDE SEQUENCE [LARGE SCALE GENOMIC DNA]</scope>
</reference>